<name>A0A150L5L2_9BACI</name>
<organism evidence="2 3">
    <name type="scientific">Caldibacillus debilis</name>
    <dbReference type="NCBI Taxonomy" id="301148"/>
    <lineage>
        <taxon>Bacteria</taxon>
        <taxon>Bacillati</taxon>
        <taxon>Bacillota</taxon>
        <taxon>Bacilli</taxon>
        <taxon>Bacillales</taxon>
        <taxon>Bacillaceae</taxon>
        <taxon>Caldibacillus</taxon>
    </lineage>
</organism>
<comment type="caution">
    <text evidence="2">The sequence shown here is derived from an EMBL/GenBank/DDBJ whole genome shotgun (WGS) entry which is preliminary data.</text>
</comment>
<evidence type="ECO:0000313" key="3">
    <source>
        <dbReference type="Proteomes" id="UP000075683"/>
    </source>
</evidence>
<dbReference type="Proteomes" id="UP000075683">
    <property type="component" value="Unassembled WGS sequence"/>
</dbReference>
<dbReference type="EMBL" id="LQYT01000147">
    <property type="protein sequence ID" value="KYD07585.1"/>
    <property type="molecule type" value="Genomic_DNA"/>
</dbReference>
<protein>
    <submittedName>
        <fullName evidence="2">Uncharacterized protein</fullName>
    </submittedName>
</protein>
<sequence>MQWYCLPGRLSCGSPLSLLSNEFFRQAFSANATNAASKKARTTDSAGIPPFVNGGGKTPKPASF</sequence>
<accession>A0A150L5L2</accession>
<proteinExistence type="predicted"/>
<dbReference type="AlphaFoldDB" id="A0A150L5L2"/>
<gene>
    <name evidence="2" type="ORF">B4135_4266</name>
</gene>
<reference evidence="2 3" key="1">
    <citation type="submission" date="2016-01" db="EMBL/GenBank/DDBJ databases">
        <title>Draft Genome Sequences of Seven Thermophilic Sporeformers Isolated from Foods.</title>
        <authorList>
            <person name="Berendsen E.M."/>
            <person name="Wells-Bennik M.H."/>
            <person name="Krawcyk A.O."/>
            <person name="De Jong A."/>
            <person name="Holsappel S."/>
            <person name="Eijlander R.T."/>
            <person name="Kuipers O.P."/>
        </authorList>
    </citation>
    <scope>NUCLEOTIDE SEQUENCE [LARGE SCALE GENOMIC DNA]</scope>
    <source>
        <strain evidence="2 3">B4135</strain>
    </source>
</reference>
<feature type="region of interest" description="Disordered" evidence="1">
    <location>
        <begin position="35"/>
        <end position="64"/>
    </location>
</feature>
<evidence type="ECO:0000256" key="1">
    <source>
        <dbReference type="SAM" id="MobiDB-lite"/>
    </source>
</evidence>
<evidence type="ECO:0000313" key="2">
    <source>
        <dbReference type="EMBL" id="KYD07585.1"/>
    </source>
</evidence>